<evidence type="ECO:0000313" key="2">
    <source>
        <dbReference type="EMBL" id="OYR92972.1"/>
    </source>
</evidence>
<organism evidence="2 3">
    <name type="scientific">Lactobacillus taiwanensis</name>
    <dbReference type="NCBI Taxonomy" id="508451"/>
    <lineage>
        <taxon>Bacteria</taxon>
        <taxon>Bacillati</taxon>
        <taxon>Bacillota</taxon>
        <taxon>Bacilli</taxon>
        <taxon>Lactobacillales</taxon>
        <taxon>Lactobacillaceae</taxon>
        <taxon>Lactobacillus</taxon>
    </lineage>
</organism>
<accession>A0A256LKF8</accession>
<gene>
    <name evidence="1" type="ORF">CBF53_00990</name>
    <name evidence="2" type="ORF">CBF70_01850</name>
</gene>
<proteinExistence type="predicted"/>
<dbReference type="RefSeq" id="WP_094516719.1">
    <property type="nucleotide sequence ID" value="NZ_NGNY01000019.1"/>
</dbReference>
<reference evidence="3 4" key="3">
    <citation type="submission" date="2017-09" db="EMBL/GenBank/DDBJ databases">
        <title>Tripartite evolution among Lactobacillus johnsonii, Lactobacillus taiwanensis, Lactobacillus reuteri and their rodent host.</title>
        <authorList>
            <person name="Wang T."/>
            <person name="Knowles S."/>
            <person name="Cheng C."/>
        </authorList>
    </citation>
    <scope>NUCLEOTIDE SEQUENCE [LARGE SCALE GENOMIC DNA]</scope>
    <source>
        <strain evidence="2 3">609q</strain>
        <strain evidence="1 4">609u</strain>
    </source>
</reference>
<keyword evidence="4" id="KW-1185">Reference proteome</keyword>
<protein>
    <submittedName>
        <fullName evidence="2">Uncharacterized protein</fullName>
    </submittedName>
</protein>
<dbReference type="EMBL" id="NGNV01000003">
    <property type="protein sequence ID" value="OYR88919.1"/>
    <property type="molecule type" value="Genomic_DNA"/>
</dbReference>
<dbReference type="EMBL" id="NGNX01000005">
    <property type="protein sequence ID" value="OYR92972.1"/>
    <property type="molecule type" value="Genomic_DNA"/>
</dbReference>
<evidence type="ECO:0000313" key="1">
    <source>
        <dbReference type="EMBL" id="OYR88919.1"/>
    </source>
</evidence>
<dbReference type="Proteomes" id="UP000216316">
    <property type="component" value="Unassembled WGS sequence"/>
</dbReference>
<dbReference type="AlphaFoldDB" id="A0A256LKF8"/>
<evidence type="ECO:0000313" key="4">
    <source>
        <dbReference type="Proteomes" id="UP000216316"/>
    </source>
</evidence>
<reference evidence="2 3" key="1">
    <citation type="submission" date="2017-04" db="EMBL/GenBank/DDBJ databases">
        <authorList>
            <person name="Afonso C.L."/>
            <person name="Miller P.J."/>
            <person name="Scott M.A."/>
            <person name="Spackman E."/>
            <person name="Goraichik I."/>
            <person name="Dimitrov K.M."/>
            <person name="Suarez D.L."/>
            <person name="Swayne D.E."/>
        </authorList>
    </citation>
    <scope>NUCLEOTIDE SEQUENCE [LARGE SCALE GENOMIC DNA]</scope>
    <source>
        <strain evidence="2 3">609q</strain>
    </source>
</reference>
<reference evidence="1 4" key="2">
    <citation type="submission" date="2017-05" db="EMBL/GenBank/DDBJ databases">
        <authorList>
            <person name="Lin X.B."/>
            <person name="Stothard P."/>
            <person name="Tasseva G."/>
            <person name="Walter J."/>
        </authorList>
    </citation>
    <scope>NUCLEOTIDE SEQUENCE [LARGE SCALE GENOMIC DNA]</scope>
    <source>
        <strain evidence="1 4">609u</strain>
    </source>
</reference>
<sequence>MLNYSQDNENTHISNINHYLQLMKMSYKEAVNELQGREECQYDYFNRQSFKNLARKNFKSINKKDRMPNYNKNRSKYSEGLVLHHVYEIKFKNLSYLKSIRNHPDFMYQQKENLVYCNLLEHLILHGLIAKETKNKLGIGGYKSIPAQIEDLYSKEKNNKLNNQEKILLGAIGLEYQEYKILLAKANKLLNDG</sequence>
<comment type="caution">
    <text evidence="2">The sequence shown here is derived from an EMBL/GenBank/DDBJ whole genome shotgun (WGS) entry which is preliminary data.</text>
</comment>
<name>A0A256LKF8_9LACO</name>
<evidence type="ECO:0000313" key="3">
    <source>
        <dbReference type="Proteomes" id="UP000215828"/>
    </source>
</evidence>
<dbReference type="Proteomes" id="UP000215828">
    <property type="component" value="Unassembled WGS sequence"/>
</dbReference>